<protein>
    <submittedName>
        <fullName evidence="4">Aflatoxin biosynthesis ketoreductase-like protein nor-1</fullName>
    </submittedName>
</protein>
<dbReference type="GO" id="GO:0005737">
    <property type="term" value="C:cytoplasm"/>
    <property type="evidence" value="ECO:0007669"/>
    <property type="project" value="TreeGrafter"/>
</dbReference>
<evidence type="ECO:0000313" key="4">
    <source>
        <dbReference type="EMBL" id="KAF2233367.1"/>
    </source>
</evidence>
<comment type="similarity">
    <text evidence="1">Belongs to the short-chain dehydrogenases/reductases (SDR) family.</text>
</comment>
<name>A0A6A6H601_VIRVR</name>
<dbReference type="SUPFAM" id="SSF51735">
    <property type="entry name" value="NAD(P)-binding Rossmann-fold domains"/>
    <property type="match status" value="1"/>
</dbReference>
<sequence length="249" mass="26208">MADSTNVLITGPNRGIGRALVVAFLARKNTTVVAGVRDPAAAASVSLASLPPADGSRIIVLKIDSASDTDAKEAAQQLSSTYGITKLDIVVANAGIGDTAEPVRSTPPDAIRCHIDVNVISVLTLFQAVETLLHQAAAPKFFTMSSNLASIGLMEHLPGPWLAYGISKAALNFLTRKIHFENEWLTAEVLSPGWVQTDMGVFAAKAIGMDGAPVTMQDSIQGVMKAIDEASREKTSGAFISHEGQSVPW</sequence>
<evidence type="ECO:0000256" key="2">
    <source>
        <dbReference type="ARBA" id="ARBA00022857"/>
    </source>
</evidence>
<organism evidence="4 5">
    <name type="scientific">Viridothelium virens</name>
    <name type="common">Speckled blister lichen</name>
    <name type="synonym">Trypethelium virens</name>
    <dbReference type="NCBI Taxonomy" id="1048519"/>
    <lineage>
        <taxon>Eukaryota</taxon>
        <taxon>Fungi</taxon>
        <taxon>Dikarya</taxon>
        <taxon>Ascomycota</taxon>
        <taxon>Pezizomycotina</taxon>
        <taxon>Dothideomycetes</taxon>
        <taxon>Dothideomycetes incertae sedis</taxon>
        <taxon>Trypetheliales</taxon>
        <taxon>Trypetheliaceae</taxon>
        <taxon>Viridothelium</taxon>
    </lineage>
</organism>
<dbReference type="AlphaFoldDB" id="A0A6A6H601"/>
<accession>A0A6A6H601</accession>
<dbReference type="PANTHER" id="PTHR43544:SF7">
    <property type="entry name" value="NADB-LER2"/>
    <property type="match status" value="1"/>
</dbReference>
<gene>
    <name evidence="4" type="ORF">EV356DRAFT_448548</name>
</gene>
<dbReference type="InterPro" id="IPR036291">
    <property type="entry name" value="NAD(P)-bd_dom_sf"/>
</dbReference>
<keyword evidence="3" id="KW-0560">Oxidoreductase</keyword>
<dbReference type="CDD" id="cd05325">
    <property type="entry name" value="carb_red_sniffer_like_SDR_c"/>
    <property type="match status" value="1"/>
</dbReference>
<dbReference type="OrthoDB" id="9876299at2759"/>
<dbReference type="EMBL" id="ML991807">
    <property type="protein sequence ID" value="KAF2233367.1"/>
    <property type="molecule type" value="Genomic_DNA"/>
</dbReference>
<dbReference type="GO" id="GO:0016491">
    <property type="term" value="F:oxidoreductase activity"/>
    <property type="evidence" value="ECO:0007669"/>
    <property type="project" value="UniProtKB-KW"/>
</dbReference>
<keyword evidence="2" id="KW-0521">NADP</keyword>
<reference evidence="4" key="1">
    <citation type="journal article" date="2020" name="Stud. Mycol.">
        <title>101 Dothideomycetes genomes: a test case for predicting lifestyles and emergence of pathogens.</title>
        <authorList>
            <person name="Haridas S."/>
            <person name="Albert R."/>
            <person name="Binder M."/>
            <person name="Bloem J."/>
            <person name="Labutti K."/>
            <person name="Salamov A."/>
            <person name="Andreopoulos B."/>
            <person name="Baker S."/>
            <person name="Barry K."/>
            <person name="Bills G."/>
            <person name="Bluhm B."/>
            <person name="Cannon C."/>
            <person name="Castanera R."/>
            <person name="Culley D."/>
            <person name="Daum C."/>
            <person name="Ezra D."/>
            <person name="Gonzalez J."/>
            <person name="Henrissat B."/>
            <person name="Kuo A."/>
            <person name="Liang C."/>
            <person name="Lipzen A."/>
            <person name="Lutzoni F."/>
            <person name="Magnuson J."/>
            <person name="Mondo S."/>
            <person name="Nolan M."/>
            <person name="Ohm R."/>
            <person name="Pangilinan J."/>
            <person name="Park H.-J."/>
            <person name="Ramirez L."/>
            <person name="Alfaro M."/>
            <person name="Sun H."/>
            <person name="Tritt A."/>
            <person name="Yoshinaga Y."/>
            <person name="Zwiers L.-H."/>
            <person name="Turgeon B."/>
            <person name="Goodwin S."/>
            <person name="Spatafora J."/>
            <person name="Crous P."/>
            <person name="Grigoriev I."/>
        </authorList>
    </citation>
    <scope>NUCLEOTIDE SEQUENCE</scope>
    <source>
        <strain evidence="4">Tuck. ex Michener</strain>
    </source>
</reference>
<dbReference type="Proteomes" id="UP000800092">
    <property type="component" value="Unassembled WGS sequence"/>
</dbReference>
<dbReference type="InterPro" id="IPR051468">
    <property type="entry name" value="Fungal_SecMetab_SDRs"/>
</dbReference>
<dbReference type="InterPro" id="IPR002347">
    <property type="entry name" value="SDR_fam"/>
</dbReference>
<dbReference type="Gene3D" id="3.40.50.720">
    <property type="entry name" value="NAD(P)-binding Rossmann-like Domain"/>
    <property type="match status" value="1"/>
</dbReference>
<evidence type="ECO:0000256" key="3">
    <source>
        <dbReference type="ARBA" id="ARBA00023002"/>
    </source>
</evidence>
<evidence type="ECO:0000313" key="5">
    <source>
        <dbReference type="Proteomes" id="UP000800092"/>
    </source>
</evidence>
<dbReference type="PANTHER" id="PTHR43544">
    <property type="entry name" value="SHORT-CHAIN DEHYDROGENASE/REDUCTASE"/>
    <property type="match status" value="1"/>
</dbReference>
<evidence type="ECO:0000256" key="1">
    <source>
        <dbReference type="ARBA" id="ARBA00006484"/>
    </source>
</evidence>
<proteinExistence type="inferred from homology"/>
<dbReference type="InterPro" id="IPR020904">
    <property type="entry name" value="Sc_DH/Rdtase_CS"/>
</dbReference>
<keyword evidence="5" id="KW-1185">Reference proteome</keyword>
<dbReference type="PRINTS" id="PR00081">
    <property type="entry name" value="GDHRDH"/>
</dbReference>
<dbReference type="Pfam" id="PF00106">
    <property type="entry name" value="adh_short"/>
    <property type="match status" value="1"/>
</dbReference>
<dbReference type="PROSITE" id="PS00061">
    <property type="entry name" value="ADH_SHORT"/>
    <property type="match status" value="1"/>
</dbReference>